<protein>
    <submittedName>
        <fullName evidence="2">Uncharacterized protein</fullName>
    </submittedName>
</protein>
<proteinExistence type="predicted"/>
<comment type="caution">
    <text evidence="2">The sequence shown here is derived from an EMBL/GenBank/DDBJ whole genome shotgun (WGS) entry which is preliminary data.</text>
</comment>
<evidence type="ECO:0000313" key="2">
    <source>
        <dbReference type="EMBL" id="CAK0899466.1"/>
    </source>
</evidence>
<dbReference type="Proteomes" id="UP001189429">
    <property type="component" value="Unassembled WGS sequence"/>
</dbReference>
<feature type="compositionally biased region" description="Basic and acidic residues" evidence="1">
    <location>
        <begin position="107"/>
        <end position="121"/>
    </location>
</feature>
<feature type="region of interest" description="Disordered" evidence="1">
    <location>
        <begin position="1"/>
        <end position="121"/>
    </location>
</feature>
<sequence length="121" mass="13116">MQRPRGVVSYAEHTARTLGHSPGLSSSTTFVRRIRAAWTRAATAPRPRTARHPGAGGDPQWAPQWRRGRRRGERGGEAELAPEALAPGPRSAARAPSGRARGGGSRRRIEEEDHGREDPGI</sequence>
<evidence type="ECO:0000256" key="1">
    <source>
        <dbReference type="SAM" id="MobiDB-lite"/>
    </source>
</evidence>
<accession>A0ABN9XIM9</accession>
<gene>
    <name evidence="2" type="ORF">PCOR1329_LOCUS76969</name>
</gene>
<feature type="compositionally biased region" description="Low complexity" evidence="1">
    <location>
        <begin position="36"/>
        <end position="47"/>
    </location>
</feature>
<organism evidence="2 3">
    <name type="scientific">Prorocentrum cordatum</name>
    <dbReference type="NCBI Taxonomy" id="2364126"/>
    <lineage>
        <taxon>Eukaryota</taxon>
        <taxon>Sar</taxon>
        <taxon>Alveolata</taxon>
        <taxon>Dinophyceae</taxon>
        <taxon>Prorocentrales</taxon>
        <taxon>Prorocentraceae</taxon>
        <taxon>Prorocentrum</taxon>
    </lineage>
</organism>
<name>A0ABN9XIM9_9DINO</name>
<reference evidence="2" key="1">
    <citation type="submission" date="2023-10" db="EMBL/GenBank/DDBJ databases">
        <authorList>
            <person name="Chen Y."/>
            <person name="Shah S."/>
            <person name="Dougan E. K."/>
            <person name="Thang M."/>
            <person name="Chan C."/>
        </authorList>
    </citation>
    <scope>NUCLEOTIDE SEQUENCE [LARGE SCALE GENOMIC DNA]</scope>
</reference>
<keyword evidence="3" id="KW-1185">Reference proteome</keyword>
<evidence type="ECO:0000313" key="3">
    <source>
        <dbReference type="Proteomes" id="UP001189429"/>
    </source>
</evidence>
<dbReference type="EMBL" id="CAUYUJ010020614">
    <property type="protein sequence ID" value="CAK0899466.1"/>
    <property type="molecule type" value="Genomic_DNA"/>
</dbReference>
<feature type="compositionally biased region" description="Low complexity" evidence="1">
    <location>
        <begin position="78"/>
        <end position="99"/>
    </location>
</feature>